<comment type="subcellular location">
    <subcellularLocation>
        <location evidence="1">Membrane</location>
        <topology evidence="1">Multi-pass membrane protein</topology>
    </subcellularLocation>
</comment>
<evidence type="ECO:0000313" key="6">
    <source>
        <dbReference type="EMBL" id="MDP4538721.1"/>
    </source>
</evidence>
<reference evidence="6 7" key="1">
    <citation type="submission" date="2023-08" db="EMBL/GenBank/DDBJ databases">
        <title>genomic of DY56.</title>
        <authorList>
            <person name="Wang Y."/>
        </authorList>
    </citation>
    <scope>NUCLEOTIDE SEQUENCE [LARGE SCALE GENOMIC DNA]</scope>
    <source>
        <strain evidence="6 7">DY56-A-20</strain>
    </source>
</reference>
<keyword evidence="2 5" id="KW-0812">Transmembrane</keyword>
<gene>
    <name evidence="6" type="ORF">Q9K01_03680</name>
</gene>
<accession>A0ABT9H605</accession>
<dbReference type="InterPro" id="IPR032808">
    <property type="entry name" value="DoxX"/>
</dbReference>
<evidence type="ECO:0000256" key="3">
    <source>
        <dbReference type="ARBA" id="ARBA00022989"/>
    </source>
</evidence>
<feature type="transmembrane region" description="Helical" evidence="5">
    <location>
        <begin position="71"/>
        <end position="90"/>
    </location>
</feature>
<keyword evidence="3 5" id="KW-1133">Transmembrane helix</keyword>
<evidence type="ECO:0000313" key="7">
    <source>
        <dbReference type="Proteomes" id="UP001235664"/>
    </source>
</evidence>
<dbReference type="RefSeq" id="WP_305928843.1">
    <property type="nucleotide sequence ID" value="NZ_JAVAIL010000001.1"/>
</dbReference>
<sequence>MNARRALRVFLAVGYAAAGILHLAAPQPFLTIMPAWVWLPDAVVFWTGIAELFGAAALVQPWSAKLRRLGAMGLALYAVMVFPANINHFALDMTRGDGGLGLAYHIPRMFAQPLLVWLALWTGGVLDWPFRRR</sequence>
<organism evidence="6 7">
    <name type="scientific">Qipengyuania benthica</name>
    <dbReference type="NCBI Taxonomy" id="3067651"/>
    <lineage>
        <taxon>Bacteria</taxon>
        <taxon>Pseudomonadati</taxon>
        <taxon>Pseudomonadota</taxon>
        <taxon>Alphaproteobacteria</taxon>
        <taxon>Sphingomonadales</taxon>
        <taxon>Erythrobacteraceae</taxon>
        <taxon>Qipengyuania</taxon>
    </lineage>
</organism>
<feature type="transmembrane region" description="Helical" evidence="5">
    <location>
        <begin position="110"/>
        <end position="130"/>
    </location>
</feature>
<proteinExistence type="predicted"/>
<evidence type="ECO:0000256" key="1">
    <source>
        <dbReference type="ARBA" id="ARBA00004141"/>
    </source>
</evidence>
<dbReference type="PANTHER" id="PTHR36974">
    <property type="entry name" value="MEMBRANE PROTEIN-RELATED"/>
    <property type="match status" value="1"/>
</dbReference>
<evidence type="ECO:0000256" key="2">
    <source>
        <dbReference type="ARBA" id="ARBA00022692"/>
    </source>
</evidence>
<name>A0ABT9H605_9SPHN</name>
<dbReference type="Pfam" id="PF13564">
    <property type="entry name" value="DoxX_2"/>
    <property type="match status" value="1"/>
</dbReference>
<protein>
    <submittedName>
        <fullName evidence="6">DoxX family protein</fullName>
    </submittedName>
</protein>
<keyword evidence="4 5" id="KW-0472">Membrane</keyword>
<dbReference type="PANTHER" id="PTHR36974:SF1">
    <property type="entry name" value="DOXX FAMILY MEMBRANE PROTEIN"/>
    <property type="match status" value="1"/>
</dbReference>
<keyword evidence="7" id="KW-1185">Reference proteome</keyword>
<feature type="transmembrane region" description="Helical" evidence="5">
    <location>
        <begin position="36"/>
        <end position="59"/>
    </location>
</feature>
<dbReference type="EMBL" id="JAVAIL010000001">
    <property type="protein sequence ID" value="MDP4538721.1"/>
    <property type="molecule type" value="Genomic_DNA"/>
</dbReference>
<evidence type="ECO:0000256" key="5">
    <source>
        <dbReference type="SAM" id="Phobius"/>
    </source>
</evidence>
<evidence type="ECO:0000256" key="4">
    <source>
        <dbReference type="ARBA" id="ARBA00023136"/>
    </source>
</evidence>
<dbReference type="Proteomes" id="UP001235664">
    <property type="component" value="Unassembled WGS sequence"/>
</dbReference>
<comment type="caution">
    <text evidence="6">The sequence shown here is derived from an EMBL/GenBank/DDBJ whole genome shotgun (WGS) entry which is preliminary data.</text>
</comment>